<dbReference type="Pfam" id="PF00275">
    <property type="entry name" value="EPSP_synthase"/>
    <property type="match status" value="1"/>
</dbReference>
<evidence type="ECO:0000313" key="3">
    <source>
        <dbReference type="EMBL" id="MCR5970418.1"/>
    </source>
</evidence>
<dbReference type="SUPFAM" id="SSF55205">
    <property type="entry name" value="EPT/RTPC-like"/>
    <property type="match status" value="1"/>
</dbReference>
<sequence>MALGNIAQQFLRQLDIDLVAYVAQVRPVEAGSEKPLDVSEIRQKIFQNDMHVIDQDKVEDLHQLISETKEKGDTLGGIIRLVATGLPAGLGSYVSWDTKLDAKLAAAAVGVNAVGNSGTTNRLLLGILAGSSFASQLIGDASLSKRPMKRVSQPLAKFGAEIALSPAGTLPATVIGQKLHGAEIQLEVASAQVKSAAIFAALEAGSPSTIIEKLPTRNHTEIMLRQFGADITTEADNLTIHVQPGQELLGQEVEVPGDMSSAAFWLTAGRLRKSWPLMS</sequence>
<dbReference type="InterPro" id="IPR001986">
    <property type="entry name" value="Enolpyruvate_Tfrase_dom"/>
</dbReference>
<dbReference type="SUPFAM" id="SSF103263">
    <property type="entry name" value="Chorismate synthase, AroC"/>
    <property type="match status" value="1"/>
</dbReference>
<keyword evidence="1" id="KW-0808">Transferase</keyword>
<dbReference type="Gene3D" id="3.65.10.10">
    <property type="entry name" value="Enolpyruvate transferase domain"/>
    <property type="match status" value="1"/>
</dbReference>
<dbReference type="PANTHER" id="PTHR21090:SF5">
    <property type="entry name" value="PENTAFUNCTIONAL AROM POLYPEPTIDE"/>
    <property type="match status" value="1"/>
</dbReference>
<dbReference type="Proteomes" id="UP001524940">
    <property type="component" value="Unassembled WGS sequence"/>
</dbReference>
<gene>
    <name evidence="3" type="ORF">DS743_00750</name>
</gene>
<dbReference type="InterPro" id="IPR013792">
    <property type="entry name" value="RNA3'P_cycl/enolpyr_Trfase_a/b"/>
</dbReference>
<proteinExistence type="predicted"/>
<evidence type="ECO:0000313" key="4">
    <source>
        <dbReference type="Proteomes" id="UP001524940"/>
    </source>
</evidence>
<comment type="caution">
    <text evidence="3">The sequence shown here is derived from an EMBL/GenBank/DDBJ whole genome shotgun (WGS) entry which is preliminary data.</text>
</comment>
<accession>A0ABT1XY98</accession>
<protein>
    <submittedName>
        <fullName evidence="3">Chorismate synthase</fullName>
    </submittedName>
</protein>
<dbReference type="RefSeq" id="WP_231128327.1">
    <property type="nucleotide sequence ID" value="NZ_QOCY01000015.1"/>
</dbReference>
<dbReference type="PANTHER" id="PTHR21090">
    <property type="entry name" value="AROM/DEHYDROQUINATE SYNTHASE"/>
    <property type="match status" value="1"/>
</dbReference>
<keyword evidence="4" id="KW-1185">Reference proteome</keyword>
<evidence type="ECO:0000259" key="2">
    <source>
        <dbReference type="Pfam" id="PF00275"/>
    </source>
</evidence>
<reference evidence="3 4" key="1">
    <citation type="submission" date="2018-07" db="EMBL/GenBank/DDBJ databases">
        <title>Genome sequencing and assembly of Lactobacillus leichmannii.</title>
        <authorList>
            <person name="Rong J.-C."/>
            <person name="Li M.-Y."/>
            <person name="Zhang Q.-F."/>
            <person name="Chi N.-Y."/>
        </authorList>
    </citation>
    <scope>NUCLEOTIDE SEQUENCE [LARGE SCALE GENOMIC DNA]</scope>
    <source>
        <strain evidence="3 4">JCM 1148</strain>
    </source>
</reference>
<feature type="domain" description="Enolpyruvate transferase" evidence="2">
    <location>
        <begin position="111"/>
        <end position="270"/>
    </location>
</feature>
<evidence type="ECO:0000256" key="1">
    <source>
        <dbReference type="ARBA" id="ARBA00022679"/>
    </source>
</evidence>
<dbReference type="InterPro" id="IPR036968">
    <property type="entry name" value="Enolpyruvate_Tfrase_sf"/>
</dbReference>
<dbReference type="Gene3D" id="3.60.150.10">
    <property type="entry name" value="Chorismate synthase AroC"/>
    <property type="match status" value="1"/>
</dbReference>
<dbReference type="InterPro" id="IPR035904">
    <property type="entry name" value="Chorismate_synth_AroC_sf"/>
</dbReference>
<organism evidence="3 4">
    <name type="scientific">Lactobacillus leichmannii</name>
    <dbReference type="NCBI Taxonomy" id="28039"/>
    <lineage>
        <taxon>Bacteria</taxon>
        <taxon>Bacillati</taxon>
        <taxon>Bacillota</taxon>
        <taxon>Bacilli</taxon>
        <taxon>Lactobacillales</taxon>
        <taxon>Lactobacillaceae</taxon>
        <taxon>Lactobacillus</taxon>
    </lineage>
</organism>
<name>A0ABT1XY98_LACLE</name>
<dbReference type="EMBL" id="QOCY01000015">
    <property type="protein sequence ID" value="MCR5970418.1"/>
    <property type="molecule type" value="Genomic_DNA"/>
</dbReference>